<reference evidence="25" key="1">
    <citation type="submission" date="2016-07" db="EMBL/GenBank/DDBJ databases">
        <authorList>
            <person name="Florea S."/>
            <person name="Webb J.S."/>
            <person name="Jaromczyk J."/>
            <person name="Schardl C.L."/>
        </authorList>
    </citation>
    <scope>NUCLEOTIDE SEQUENCE [LARGE SCALE GENOMIC DNA]</scope>
    <source>
        <strain evidence="25">MV-1</strain>
    </source>
</reference>
<keyword evidence="9 17" id="KW-0963">Cytoplasm</keyword>
<dbReference type="InterPro" id="IPR024692">
    <property type="entry name" value="PTS_EI"/>
</dbReference>
<name>A0A1E5QBA4_9PROT</name>
<feature type="binding site" evidence="19">
    <location>
        <position position="347"/>
    </location>
    <ligand>
        <name>phosphoenolpyruvate</name>
        <dbReference type="ChEBI" id="CHEBI:58702"/>
    </ligand>
</feature>
<dbReference type="Pfam" id="PF02896">
    <property type="entry name" value="PEP-utilizers_C"/>
    <property type="match status" value="1"/>
</dbReference>
<feature type="domain" description="PEP-utilising enzyme mobile" evidence="21">
    <location>
        <begin position="168"/>
        <end position="240"/>
    </location>
</feature>
<dbReference type="InterPro" id="IPR040442">
    <property type="entry name" value="Pyrv_kinase-like_dom_sf"/>
</dbReference>
<dbReference type="STRING" id="28181.BEN30_04330"/>
<feature type="binding site" evidence="20">
    <location>
        <position position="449"/>
    </location>
    <ligand>
        <name>Mg(2+)</name>
        <dbReference type="ChEBI" id="CHEBI:18420"/>
    </ligand>
</feature>
<evidence type="ECO:0000313" key="25">
    <source>
        <dbReference type="Proteomes" id="UP000095347"/>
    </source>
</evidence>
<dbReference type="InterPro" id="IPR015813">
    <property type="entry name" value="Pyrv/PenolPyrv_kinase-like_dom"/>
</dbReference>
<organism evidence="24 25">
    <name type="scientific">Magnetovibrio blakemorei</name>
    <dbReference type="NCBI Taxonomy" id="28181"/>
    <lineage>
        <taxon>Bacteria</taxon>
        <taxon>Pseudomonadati</taxon>
        <taxon>Pseudomonadota</taxon>
        <taxon>Alphaproteobacteria</taxon>
        <taxon>Rhodospirillales</taxon>
        <taxon>Magnetovibrionaceae</taxon>
        <taxon>Magnetovibrio</taxon>
    </lineage>
</organism>
<evidence type="ECO:0000259" key="21">
    <source>
        <dbReference type="Pfam" id="PF00391"/>
    </source>
</evidence>
<dbReference type="Gene3D" id="3.20.20.60">
    <property type="entry name" value="Phosphoenolpyruvate-binding domains"/>
    <property type="match status" value="1"/>
</dbReference>
<dbReference type="GO" id="GO:0008965">
    <property type="term" value="F:phosphoenolpyruvate-protein phosphotransferase activity"/>
    <property type="evidence" value="ECO:0007669"/>
    <property type="project" value="UniProtKB-EC"/>
</dbReference>
<comment type="function">
    <text evidence="3 17">General (non sugar-specific) component of the phosphoenolpyruvate-dependent sugar phosphotransferase system (sugar PTS). This major carbohydrate active-transport system catalyzes the phosphorylation of incoming sugar substrates concomitantly with their translocation across the cell membrane. Enzyme I transfers the phosphoryl group from phosphoenolpyruvate (PEP) to the phosphoryl carrier protein (HPr).</text>
</comment>
<evidence type="ECO:0000256" key="2">
    <source>
        <dbReference type="ARBA" id="ARBA00001946"/>
    </source>
</evidence>
<dbReference type="EC" id="2.7.3.9" evidence="6 17"/>
<evidence type="ECO:0000256" key="20">
    <source>
        <dbReference type="PIRSR" id="PIRSR000732-3"/>
    </source>
</evidence>
<dbReference type="Pfam" id="PF00391">
    <property type="entry name" value="PEP-utilizers"/>
    <property type="match status" value="1"/>
</dbReference>
<dbReference type="Gene3D" id="3.50.30.10">
    <property type="entry name" value="Phosphohistidine domain"/>
    <property type="match status" value="1"/>
</dbReference>
<sequence>MSPAAKSGPKEIILHGLGVSPGVAIGYVHVRESGSIAVPEYSVRGAQIEEECTRLDGALQTAQRQIGRLQAKAATMPAAAAEEMGFLLEAYQQMLKDSRLVRGAYRRIRDDKINAEAAVQAEIKDITTGFEALDDTYIAARMDDIREVAYRLIRALTKSHVKPLNTVRKGAIIISEEMTPADTAQLNPDKVSGFATVLGGAQGHTAIMARALGLPAVLGAAGLLGHIQSGDHIVIDGDQGRIVINPKPATLAAFEAKQAKHRRTLSRLTRLRRQPSVTRDGTEISLGCNVELPIEMPGVLDAGASSIGLLRSEFMFMNRDDIPGEEEQYKILRDIVKAMDGRTVTVRTLDIGGEKLAESLTQDIGDSAQSALGLRGIRLSLKKPDLFEAQLTAILRAGAHGPVRILLPMVCSQQEVRTAREILMKLATKLKRKKVKIADKLPPMGVMIEVPSAALTADALASVSDFFAIGSNDLTMYTMAVDRTDEQVAALYNPLHPSVLRLIQFTTEAALRARIPISLCGEMAGDPRYTALLMGLGIRELSMSAHALGPVKQRVREIDLAAAQNRATVIMGQTDSGRIAMLLDDFNALV</sequence>
<evidence type="ECO:0000256" key="8">
    <source>
        <dbReference type="ARBA" id="ARBA00022448"/>
    </source>
</evidence>
<evidence type="ECO:0000256" key="11">
    <source>
        <dbReference type="ARBA" id="ARBA00022679"/>
    </source>
</evidence>
<dbReference type="InterPro" id="IPR008279">
    <property type="entry name" value="PEP-util_enz_mobile_dom"/>
</dbReference>
<comment type="cofactor">
    <cofactor evidence="2 17 20">
        <name>Mg(2+)</name>
        <dbReference type="ChEBI" id="CHEBI:18420"/>
    </cofactor>
</comment>
<keyword evidence="10 17" id="KW-0762">Sugar transport</keyword>
<keyword evidence="11 17" id="KW-0808">Transferase</keyword>
<evidence type="ECO:0000256" key="9">
    <source>
        <dbReference type="ARBA" id="ARBA00022490"/>
    </source>
</evidence>
<evidence type="ECO:0000256" key="18">
    <source>
        <dbReference type="PIRSR" id="PIRSR000732-1"/>
    </source>
</evidence>
<feature type="binding site" evidence="19">
    <location>
        <position position="483"/>
    </location>
    <ligand>
        <name>phosphoenolpyruvate</name>
        <dbReference type="ChEBI" id="CHEBI:58702"/>
    </ligand>
</feature>
<evidence type="ECO:0000256" key="16">
    <source>
        <dbReference type="ARBA" id="ARBA00033235"/>
    </source>
</evidence>
<dbReference type="InterPro" id="IPR008731">
    <property type="entry name" value="PTS_EIN"/>
</dbReference>
<evidence type="ECO:0000256" key="4">
    <source>
        <dbReference type="ARBA" id="ARBA00004496"/>
    </source>
</evidence>
<evidence type="ECO:0000313" key="24">
    <source>
        <dbReference type="EMBL" id="OEJ69310.1"/>
    </source>
</evidence>
<evidence type="ECO:0000256" key="3">
    <source>
        <dbReference type="ARBA" id="ARBA00002728"/>
    </source>
</evidence>
<keyword evidence="13 17" id="KW-0479">Metal-binding</keyword>
<protein>
    <recommendedName>
        <fullName evidence="7 17">Phosphoenolpyruvate-protein phosphotransferase</fullName>
        <ecNumber evidence="6 17">2.7.3.9</ecNumber>
    </recommendedName>
    <alternativeName>
        <fullName evidence="16 17">Phosphotransferase system, enzyme I</fullName>
    </alternativeName>
</protein>
<dbReference type="SUPFAM" id="SSF47831">
    <property type="entry name" value="Enzyme I of the PEP:sugar phosphotransferase system HPr-binding (sub)domain"/>
    <property type="match status" value="1"/>
</dbReference>
<dbReference type="EMBL" id="MCGG01000008">
    <property type="protein sequence ID" value="OEJ69310.1"/>
    <property type="molecule type" value="Genomic_DNA"/>
</dbReference>
<feature type="active site" description="Proton donor" evidence="18">
    <location>
        <position position="520"/>
    </location>
</feature>
<dbReference type="PRINTS" id="PR01736">
    <property type="entry name" value="PHPHTRNFRASE"/>
</dbReference>
<evidence type="ECO:0000256" key="17">
    <source>
        <dbReference type="PIRNR" id="PIRNR000732"/>
    </source>
</evidence>
<dbReference type="PIRSF" id="PIRSF000732">
    <property type="entry name" value="PTS_enzyme_I"/>
    <property type="match status" value="1"/>
</dbReference>
<evidence type="ECO:0000259" key="22">
    <source>
        <dbReference type="Pfam" id="PF02896"/>
    </source>
</evidence>
<evidence type="ECO:0000256" key="10">
    <source>
        <dbReference type="ARBA" id="ARBA00022597"/>
    </source>
</evidence>
<dbReference type="InterPro" id="IPR000121">
    <property type="entry name" value="PEP_util_C"/>
</dbReference>
<keyword evidence="8 17" id="KW-0813">Transport</keyword>
<dbReference type="PANTHER" id="PTHR46244">
    <property type="entry name" value="PHOSPHOENOLPYRUVATE-PROTEIN PHOSPHOTRANSFERASE"/>
    <property type="match status" value="1"/>
</dbReference>
<dbReference type="Gene3D" id="1.10.274.10">
    <property type="entry name" value="PtsI, HPr-binding domain"/>
    <property type="match status" value="1"/>
</dbReference>
<feature type="binding site" evidence="19">
    <location>
        <position position="311"/>
    </location>
    <ligand>
        <name>phosphoenolpyruvate</name>
        <dbReference type="ChEBI" id="CHEBI:58702"/>
    </ligand>
</feature>
<gene>
    <name evidence="24" type="ORF">BEN30_04330</name>
</gene>
<dbReference type="RefSeq" id="WP_069956774.1">
    <property type="nucleotide sequence ID" value="NZ_MCGG01000008.1"/>
</dbReference>
<evidence type="ECO:0000256" key="6">
    <source>
        <dbReference type="ARBA" id="ARBA00012232"/>
    </source>
</evidence>
<evidence type="ECO:0000259" key="23">
    <source>
        <dbReference type="Pfam" id="PF05524"/>
    </source>
</evidence>
<dbReference type="InterPro" id="IPR036618">
    <property type="entry name" value="PtsI_HPr-bd_sf"/>
</dbReference>
<dbReference type="Proteomes" id="UP000095347">
    <property type="component" value="Unassembled WGS sequence"/>
</dbReference>
<dbReference type="PANTHER" id="PTHR46244:SF3">
    <property type="entry name" value="PHOSPHOENOLPYRUVATE-PROTEIN PHOSPHOTRANSFERASE"/>
    <property type="match status" value="1"/>
</dbReference>
<dbReference type="AlphaFoldDB" id="A0A1E5QBA4"/>
<dbReference type="InterPro" id="IPR006318">
    <property type="entry name" value="PTS_EI-like"/>
</dbReference>
<keyword evidence="15 17" id="KW-0460">Magnesium</keyword>
<dbReference type="OrthoDB" id="9765468at2"/>
<proteinExistence type="inferred from homology"/>
<comment type="catalytic activity">
    <reaction evidence="1 17">
        <text>L-histidyl-[protein] + phosphoenolpyruvate = N(pros)-phospho-L-histidyl-[protein] + pyruvate</text>
        <dbReference type="Rhea" id="RHEA:23880"/>
        <dbReference type="Rhea" id="RHEA-COMP:9745"/>
        <dbReference type="Rhea" id="RHEA-COMP:9746"/>
        <dbReference type="ChEBI" id="CHEBI:15361"/>
        <dbReference type="ChEBI" id="CHEBI:29979"/>
        <dbReference type="ChEBI" id="CHEBI:58702"/>
        <dbReference type="ChEBI" id="CHEBI:64837"/>
        <dbReference type="EC" id="2.7.3.9"/>
    </reaction>
</comment>
<dbReference type="GO" id="GO:0046872">
    <property type="term" value="F:metal ion binding"/>
    <property type="evidence" value="ECO:0007669"/>
    <property type="project" value="UniProtKB-KW"/>
</dbReference>
<feature type="domain" description="Phosphotransferase system enzyme I N-terminal" evidence="23">
    <location>
        <begin position="15"/>
        <end position="141"/>
    </location>
</feature>
<keyword evidence="24" id="KW-0670">Pyruvate</keyword>
<evidence type="ECO:0000256" key="5">
    <source>
        <dbReference type="ARBA" id="ARBA00007837"/>
    </source>
</evidence>
<evidence type="ECO:0000256" key="13">
    <source>
        <dbReference type="ARBA" id="ARBA00022723"/>
    </source>
</evidence>
<dbReference type="GO" id="GO:0009401">
    <property type="term" value="P:phosphoenolpyruvate-dependent sugar phosphotransferase system"/>
    <property type="evidence" value="ECO:0007669"/>
    <property type="project" value="UniProtKB-KW"/>
</dbReference>
<evidence type="ECO:0000256" key="14">
    <source>
        <dbReference type="ARBA" id="ARBA00022777"/>
    </source>
</evidence>
<dbReference type="InterPro" id="IPR050499">
    <property type="entry name" value="PEP-utilizing_PTS_enzyme"/>
</dbReference>
<evidence type="ECO:0000256" key="1">
    <source>
        <dbReference type="ARBA" id="ARBA00000683"/>
    </source>
</evidence>
<comment type="caution">
    <text evidence="24">The sequence shown here is derived from an EMBL/GenBank/DDBJ whole genome shotgun (WGS) entry which is preliminary data.</text>
</comment>
<dbReference type="GO" id="GO:0016301">
    <property type="term" value="F:kinase activity"/>
    <property type="evidence" value="ECO:0007669"/>
    <property type="project" value="UniProtKB-KW"/>
</dbReference>
<keyword evidence="12 17" id="KW-0598">Phosphotransferase system</keyword>
<dbReference type="Pfam" id="PF05524">
    <property type="entry name" value="PEP-utilisers_N"/>
    <property type="match status" value="1"/>
</dbReference>
<feature type="active site" description="Tele-phosphohistidine intermediate" evidence="18">
    <location>
        <position position="204"/>
    </location>
</feature>
<evidence type="ECO:0000256" key="15">
    <source>
        <dbReference type="ARBA" id="ARBA00022842"/>
    </source>
</evidence>
<dbReference type="GO" id="GO:0005737">
    <property type="term" value="C:cytoplasm"/>
    <property type="evidence" value="ECO:0007669"/>
    <property type="project" value="UniProtKB-SubCell"/>
</dbReference>
<comment type="subcellular location">
    <subcellularLocation>
        <location evidence="4 17">Cytoplasm</location>
    </subcellularLocation>
</comment>
<dbReference type="SUPFAM" id="SSF51621">
    <property type="entry name" value="Phosphoenolpyruvate/pyruvate domain"/>
    <property type="match status" value="1"/>
</dbReference>
<feature type="binding site" evidence="20">
    <location>
        <position position="473"/>
    </location>
    <ligand>
        <name>Mg(2+)</name>
        <dbReference type="ChEBI" id="CHEBI:18420"/>
    </ligand>
</feature>
<evidence type="ECO:0000256" key="12">
    <source>
        <dbReference type="ARBA" id="ARBA00022683"/>
    </source>
</evidence>
<feature type="binding site" evidence="19">
    <location>
        <begin position="472"/>
        <end position="473"/>
    </location>
    <ligand>
        <name>phosphoenolpyruvate</name>
        <dbReference type="ChEBI" id="CHEBI:58702"/>
    </ligand>
</feature>
<dbReference type="InterPro" id="IPR036637">
    <property type="entry name" value="Phosphohistidine_dom_sf"/>
</dbReference>
<keyword evidence="14 17" id="KW-0418">Kinase</keyword>
<accession>A0A1E5QBA4</accession>
<evidence type="ECO:0000256" key="19">
    <source>
        <dbReference type="PIRSR" id="PIRSR000732-2"/>
    </source>
</evidence>
<feature type="domain" description="PEP-utilising enzyme C-terminal" evidence="22">
    <location>
        <begin position="268"/>
        <end position="559"/>
    </location>
</feature>
<comment type="similarity">
    <text evidence="5 17">Belongs to the PEP-utilizing enzyme family.</text>
</comment>
<dbReference type="NCBIfam" id="TIGR01417">
    <property type="entry name" value="PTS_I_fam"/>
    <property type="match status" value="1"/>
</dbReference>
<keyword evidence="25" id="KW-1185">Reference proteome</keyword>
<dbReference type="SUPFAM" id="SSF52009">
    <property type="entry name" value="Phosphohistidine domain"/>
    <property type="match status" value="1"/>
</dbReference>
<evidence type="ECO:0000256" key="7">
    <source>
        <dbReference type="ARBA" id="ARBA00016544"/>
    </source>
</evidence>